<proteinExistence type="predicted"/>
<protein>
    <submittedName>
        <fullName evidence="1">Uncharacterized protein</fullName>
    </submittedName>
</protein>
<sequence length="37" mass="3888">MHAPICRDPSLNKILEGFAVETGIGQAMCGNKMGPAE</sequence>
<evidence type="ECO:0000313" key="1">
    <source>
        <dbReference type="EMBL" id="ACF29885.1"/>
    </source>
</evidence>
<reference evidence="1 2" key="1">
    <citation type="journal article" date="2008" name="J. Bacteriol.">
        <title>Complete genome sequence of Neisseria gonorrhoeae NCCP11945.</title>
        <authorList>
            <person name="Chung G.T."/>
            <person name="Yoo J.S."/>
            <person name="Oh H.B."/>
            <person name="Lee Y.S."/>
            <person name="Cha S.H."/>
            <person name="Kim S.J."/>
            <person name="Yoo C.K."/>
        </authorList>
    </citation>
    <scope>NUCLEOTIDE SEQUENCE [LARGE SCALE GENOMIC DNA]</scope>
    <source>
        <strain evidence="1 2">NCCP11945</strain>
    </source>
</reference>
<dbReference type="HOGENOM" id="CLU_3346301_0_0_4"/>
<evidence type="ECO:0000313" key="2">
    <source>
        <dbReference type="Proteomes" id="UP000002564"/>
    </source>
</evidence>
<name>B4RM48_NEIG2</name>
<gene>
    <name evidence="1" type="ordered locus">NGK_1208</name>
</gene>
<accession>B4RM48</accession>
<dbReference type="EMBL" id="CP001050">
    <property type="protein sequence ID" value="ACF29885.1"/>
    <property type="molecule type" value="Genomic_DNA"/>
</dbReference>
<dbReference type="KEGG" id="ngk:NGK_1208"/>
<dbReference type="AlphaFoldDB" id="B4RM48"/>
<organism evidence="1 2">
    <name type="scientific">Neisseria gonorrhoeae (strain NCCP11945)</name>
    <dbReference type="NCBI Taxonomy" id="521006"/>
    <lineage>
        <taxon>Bacteria</taxon>
        <taxon>Pseudomonadati</taxon>
        <taxon>Pseudomonadota</taxon>
        <taxon>Betaproteobacteria</taxon>
        <taxon>Neisseriales</taxon>
        <taxon>Neisseriaceae</taxon>
        <taxon>Neisseria</taxon>
    </lineage>
</organism>
<dbReference type="Proteomes" id="UP000002564">
    <property type="component" value="Chromosome"/>
</dbReference>